<keyword evidence="3 6" id="KW-0489">Methyltransferase</keyword>
<keyword evidence="4 6" id="KW-0808">Transferase</keyword>
<dbReference type="AlphaFoldDB" id="A0A1G9Q2W7"/>
<dbReference type="Pfam" id="PF01135">
    <property type="entry name" value="PCMT"/>
    <property type="match status" value="1"/>
</dbReference>
<evidence type="ECO:0000313" key="6">
    <source>
        <dbReference type="EMBL" id="SDM05263.1"/>
    </source>
</evidence>
<evidence type="ECO:0000256" key="1">
    <source>
        <dbReference type="ARBA" id="ARBA00004953"/>
    </source>
</evidence>
<evidence type="ECO:0000256" key="3">
    <source>
        <dbReference type="ARBA" id="ARBA00022603"/>
    </source>
</evidence>
<evidence type="ECO:0000256" key="2">
    <source>
        <dbReference type="ARBA" id="ARBA00022573"/>
    </source>
</evidence>
<evidence type="ECO:0000256" key="5">
    <source>
        <dbReference type="ARBA" id="ARBA00022691"/>
    </source>
</evidence>
<dbReference type="GO" id="GO:0032259">
    <property type="term" value="P:methylation"/>
    <property type="evidence" value="ECO:0007669"/>
    <property type="project" value="UniProtKB-KW"/>
</dbReference>
<gene>
    <name evidence="6" type="ORF">SAMN04488692_11527</name>
</gene>
<accession>A0A1G9Q2W7</accession>
<keyword evidence="5" id="KW-0949">S-adenosyl-L-methionine</keyword>
<keyword evidence="7" id="KW-1185">Reference proteome</keyword>
<evidence type="ECO:0000313" key="7">
    <source>
        <dbReference type="Proteomes" id="UP000199476"/>
    </source>
</evidence>
<dbReference type="SUPFAM" id="SSF53335">
    <property type="entry name" value="S-adenosyl-L-methionine-dependent methyltransferases"/>
    <property type="match status" value="1"/>
</dbReference>
<dbReference type="InterPro" id="IPR029063">
    <property type="entry name" value="SAM-dependent_MTases_sf"/>
</dbReference>
<sequence length="186" mass="19860">MTKREIRAVTLSSLRLAAGHIVWDVGAGSGSLTVEAALMVEEDGKVIAIERQDEGLELIRKNSEKFGAKNIEIVSGEAPEVLEGLAAPDRVFIGGSGGNLAGIIEAADERLKPGGCLVINAVTIDTLCNARRELKSRGYRLEISQVQCARANPLGSYHMFEGLNPVHVICGLRGEKSEAEGESHKL</sequence>
<dbReference type="PANTHER" id="PTHR43182:SF1">
    <property type="entry name" value="COBALT-PRECORRIN-7 C(5)-METHYLTRANSFERASE"/>
    <property type="match status" value="1"/>
</dbReference>
<comment type="pathway">
    <text evidence="1">Cofactor biosynthesis; adenosylcobalamin biosynthesis.</text>
</comment>
<dbReference type="InterPro" id="IPR014008">
    <property type="entry name" value="Cbl_synth_MTase_CbiT"/>
</dbReference>
<organism evidence="6 7">
    <name type="scientific">Halarsenatibacter silvermanii</name>
    <dbReference type="NCBI Taxonomy" id="321763"/>
    <lineage>
        <taxon>Bacteria</taxon>
        <taxon>Bacillati</taxon>
        <taxon>Bacillota</taxon>
        <taxon>Clostridia</taxon>
        <taxon>Halanaerobiales</taxon>
        <taxon>Halarsenatibacteraceae</taxon>
        <taxon>Halarsenatibacter</taxon>
    </lineage>
</organism>
<dbReference type="UniPathway" id="UPA00148"/>
<reference evidence="6 7" key="1">
    <citation type="submission" date="2016-10" db="EMBL/GenBank/DDBJ databases">
        <authorList>
            <person name="de Groot N.N."/>
        </authorList>
    </citation>
    <scope>NUCLEOTIDE SEQUENCE [LARGE SCALE GENOMIC DNA]</scope>
    <source>
        <strain evidence="6 7">SLAS-1</strain>
    </source>
</reference>
<dbReference type="NCBIfam" id="TIGR02469">
    <property type="entry name" value="CbiT"/>
    <property type="match status" value="1"/>
</dbReference>
<dbReference type="Proteomes" id="UP000199476">
    <property type="component" value="Unassembled WGS sequence"/>
</dbReference>
<dbReference type="PANTHER" id="PTHR43182">
    <property type="entry name" value="COBALT-PRECORRIN-6B C(15)-METHYLTRANSFERASE (DECARBOXYLATING)"/>
    <property type="match status" value="1"/>
</dbReference>
<dbReference type="Gene3D" id="3.40.50.150">
    <property type="entry name" value="Vaccinia Virus protein VP39"/>
    <property type="match status" value="1"/>
</dbReference>
<dbReference type="InterPro" id="IPR050714">
    <property type="entry name" value="Cobalamin_biosynth_MTase"/>
</dbReference>
<evidence type="ECO:0000256" key="4">
    <source>
        <dbReference type="ARBA" id="ARBA00022679"/>
    </source>
</evidence>
<dbReference type="EMBL" id="FNGO01000015">
    <property type="protein sequence ID" value="SDM05263.1"/>
    <property type="molecule type" value="Genomic_DNA"/>
</dbReference>
<name>A0A1G9Q2W7_9FIRM</name>
<proteinExistence type="predicted"/>
<dbReference type="GO" id="GO:0008276">
    <property type="term" value="F:protein methyltransferase activity"/>
    <property type="evidence" value="ECO:0007669"/>
    <property type="project" value="InterPro"/>
</dbReference>
<dbReference type="CDD" id="cd02440">
    <property type="entry name" value="AdoMet_MTases"/>
    <property type="match status" value="1"/>
</dbReference>
<protein>
    <submittedName>
        <fullName evidence="6">Cobalt-precorrin-6B (C15)-methyltransferase</fullName>
    </submittedName>
</protein>
<keyword evidence="2" id="KW-0169">Cobalamin biosynthesis</keyword>
<dbReference type="STRING" id="321763.SAMN04488692_11527"/>
<dbReference type="GO" id="GO:0009236">
    <property type="term" value="P:cobalamin biosynthetic process"/>
    <property type="evidence" value="ECO:0007669"/>
    <property type="project" value="UniProtKB-UniPathway"/>
</dbReference>